<dbReference type="GO" id="GO:0020037">
    <property type="term" value="F:heme binding"/>
    <property type="evidence" value="ECO:0007669"/>
    <property type="project" value="InterPro"/>
</dbReference>
<name>A0A7G1KM67_9NOCA</name>
<dbReference type="Gene3D" id="1.10.630.10">
    <property type="entry name" value="Cytochrome P450"/>
    <property type="match status" value="1"/>
</dbReference>
<proteinExistence type="inferred from homology"/>
<dbReference type="RefSeq" id="WP_187683088.1">
    <property type="nucleotide sequence ID" value="NZ_AP023396.1"/>
</dbReference>
<keyword evidence="10" id="KW-1185">Reference proteome</keyword>
<organism evidence="9 10">
    <name type="scientific">Nocardia wallacei</name>
    <dbReference type="NCBI Taxonomy" id="480035"/>
    <lineage>
        <taxon>Bacteria</taxon>
        <taxon>Bacillati</taxon>
        <taxon>Actinomycetota</taxon>
        <taxon>Actinomycetes</taxon>
        <taxon>Mycobacteriales</taxon>
        <taxon>Nocardiaceae</taxon>
        <taxon>Nocardia</taxon>
    </lineage>
</organism>
<reference evidence="9 10" key="1">
    <citation type="submission" date="2020-08" db="EMBL/GenBank/DDBJ databases">
        <title>Genome Sequencing of Nocardia wallacei strain FMUON74 and assembly.</title>
        <authorList>
            <person name="Toyokawa M."/>
            <person name="Uesaka K."/>
        </authorList>
    </citation>
    <scope>NUCLEOTIDE SEQUENCE [LARGE SCALE GENOMIC DNA]</scope>
    <source>
        <strain evidence="9 10">FMUON74</strain>
    </source>
</reference>
<evidence type="ECO:0000256" key="5">
    <source>
        <dbReference type="ARBA" id="ARBA00023002"/>
    </source>
</evidence>
<keyword evidence="5 8" id="KW-0560">Oxidoreductase</keyword>
<accession>A0A7G1KM67</accession>
<dbReference type="GO" id="GO:0016705">
    <property type="term" value="F:oxidoreductase activity, acting on paired donors, with incorporation or reduction of molecular oxygen"/>
    <property type="evidence" value="ECO:0007669"/>
    <property type="project" value="InterPro"/>
</dbReference>
<evidence type="ECO:0000256" key="1">
    <source>
        <dbReference type="ARBA" id="ARBA00001971"/>
    </source>
</evidence>
<evidence type="ECO:0000256" key="7">
    <source>
        <dbReference type="ARBA" id="ARBA00023033"/>
    </source>
</evidence>
<evidence type="ECO:0000256" key="2">
    <source>
        <dbReference type="ARBA" id="ARBA00010617"/>
    </source>
</evidence>
<dbReference type="InterPro" id="IPR017972">
    <property type="entry name" value="Cyt_P450_CS"/>
</dbReference>
<gene>
    <name evidence="9" type="ORF">NWFMUON74_36930</name>
</gene>
<dbReference type="EMBL" id="AP023396">
    <property type="protein sequence ID" value="BCK55921.1"/>
    <property type="molecule type" value="Genomic_DNA"/>
</dbReference>
<protein>
    <submittedName>
        <fullName evidence="9">Cytochrome P450</fullName>
    </submittedName>
</protein>
<dbReference type="Pfam" id="PF00067">
    <property type="entry name" value="p450"/>
    <property type="match status" value="1"/>
</dbReference>
<comment type="similarity">
    <text evidence="2 8">Belongs to the cytochrome P450 family.</text>
</comment>
<dbReference type="AlphaFoldDB" id="A0A7G1KM67"/>
<dbReference type="GO" id="GO:0004497">
    <property type="term" value="F:monooxygenase activity"/>
    <property type="evidence" value="ECO:0007669"/>
    <property type="project" value="UniProtKB-KW"/>
</dbReference>
<evidence type="ECO:0000256" key="4">
    <source>
        <dbReference type="ARBA" id="ARBA00022723"/>
    </source>
</evidence>
<dbReference type="PRINTS" id="PR00359">
    <property type="entry name" value="BP450"/>
</dbReference>
<evidence type="ECO:0000256" key="3">
    <source>
        <dbReference type="ARBA" id="ARBA00022617"/>
    </source>
</evidence>
<keyword evidence="6 8" id="KW-0408">Iron</keyword>
<dbReference type="GO" id="GO:0005506">
    <property type="term" value="F:iron ion binding"/>
    <property type="evidence" value="ECO:0007669"/>
    <property type="project" value="InterPro"/>
</dbReference>
<evidence type="ECO:0000256" key="8">
    <source>
        <dbReference type="RuleBase" id="RU000461"/>
    </source>
</evidence>
<evidence type="ECO:0000313" key="10">
    <source>
        <dbReference type="Proteomes" id="UP000516173"/>
    </source>
</evidence>
<dbReference type="KEGG" id="nwl:NWFMUON74_36930"/>
<dbReference type="InterPro" id="IPR001128">
    <property type="entry name" value="Cyt_P450"/>
</dbReference>
<dbReference type="CDD" id="cd20625">
    <property type="entry name" value="CYP164-like"/>
    <property type="match status" value="1"/>
</dbReference>
<dbReference type="PANTHER" id="PTHR46696">
    <property type="entry name" value="P450, PUTATIVE (EUROFUNG)-RELATED"/>
    <property type="match status" value="1"/>
</dbReference>
<dbReference type="PANTHER" id="PTHR46696:SF1">
    <property type="entry name" value="CYTOCHROME P450 YJIB-RELATED"/>
    <property type="match status" value="1"/>
</dbReference>
<sequence length="405" mass="44345">MSQTTAAVFNPFEPGFTDDPYPQYARLRAESPAHEHPLGFWFLGRYADVQAMLRSEQSVELENLGPGRYRDMNEQLYGRVGTPRLGGLSMLDRDPPTHTRLRKLVTKAFTPRAVQALETRIAALVEARLDEIAAAGTADLVAALAFPLPFEVISAMLGMPDTDHVRVRELAAVLARSFEPGVDPELARALTAADEELAGIVREVIAWKRGHPADDLMSALIAAEDDGDVLDDDELVAQVELIYLAGYHNTVNFIANGTLALLRNPDQLALLRAEPGLIDNAIDEVLRYDVPTQALRRITVRPFPAGDVVIPAGAFVLTSLGSANRDEEFWGPDADRLRLDRENARAHLSFGAGSRFCLGSALARMEGRLAIGGLVGRFDKLRLDGEVRWNGRVNLRGPETLPISV</sequence>
<evidence type="ECO:0000313" key="9">
    <source>
        <dbReference type="EMBL" id="BCK55921.1"/>
    </source>
</evidence>
<dbReference type="PROSITE" id="PS00086">
    <property type="entry name" value="CYTOCHROME_P450"/>
    <property type="match status" value="1"/>
</dbReference>
<dbReference type="InterPro" id="IPR036396">
    <property type="entry name" value="Cyt_P450_sf"/>
</dbReference>
<keyword evidence="4 8" id="KW-0479">Metal-binding</keyword>
<keyword evidence="7 8" id="KW-0503">Monooxygenase</keyword>
<dbReference type="SUPFAM" id="SSF48264">
    <property type="entry name" value="Cytochrome P450"/>
    <property type="match status" value="1"/>
</dbReference>
<dbReference type="FunFam" id="1.10.630.10:FF:000018">
    <property type="entry name" value="Cytochrome P450 monooxygenase"/>
    <property type="match status" value="1"/>
</dbReference>
<dbReference type="GeneID" id="80348214"/>
<dbReference type="Proteomes" id="UP000516173">
    <property type="component" value="Chromosome"/>
</dbReference>
<evidence type="ECO:0000256" key="6">
    <source>
        <dbReference type="ARBA" id="ARBA00023004"/>
    </source>
</evidence>
<keyword evidence="3 8" id="KW-0349">Heme</keyword>
<comment type="cofactor">
    <cofactor evidence="1">
        <name>heme</name>
        <dbReference type="ChEBI" id="CHEBI:30413"/>
    </cofactor>
</comment>
<dbReference type="InterPro" id="IPR002397">
    <property type="entry name" value="Cyt_P450_B"/>
</dbReference>